<dbReference type="EMBL" id="JAXIOK010000006">
    <property type="protein sequence ID" value="KAK4768446.1"/>
    <property type="molecule type" value="Genomic_DNA"/>
</dbReference>
<dbReference type="AlphaFoldDB" id="A0AAN7KJI9"/>
<accession>A0AAN7KJI9</accession>
<evidence type="ECO:0000256" key="1">
    <source>
        <dbReference type="SAM" id="MobiDB-lite"/>
    </source>
</evidence>
<name>A0AAN7KJI9_9MYRT</name>
<reference evidence="2 3" key="1">
    <citation type="journal article" date="2023" name="Hortic Res">
        <title>Pangenome of water caltrop reveals structural variations and asymmetric subgenome divergence after allopolyploidization.</title>
        <authorList>
            <person name="Zhang X."/>
            <person name="Chen Y."/>
            <person name="Wang L."/>
            <person name="Yuan Y."/>
            <person name="Fang M."/>
            <person name="Shi L."/>
            <person name="Lu R."/>
            <person name="Comes H.P."/>
            <person name="Ma Y."/>
            <person name="Chen Y."/>
            <person name="Huang G."/>
            <person name="Zhou Y."/>
            <person name="Zheng Z."/>
            <person name="Qiu Y."/>
        </authorList>
    </citation>
    <scope>NUCLEOTIDE SEQUENCE [LARGE SCALE GENOMIC DNA]</scope>
    <source>
        <tissue evidence="2">Roots</tissue>
    </source>
</reference>
<proteinExistence type="predicted"/>
<dbReference type="Proteomes" id="UP001345219">
    <property type="component" value="Chromosome 3"/>
</dbReference>
<gene>
    <name evidence="2" type="ORF">SAY87_003587</name>
</gene>
<comment type="caution">
    <text evidence="2">The sequence shown here is derived from an EMBL/GenBank/DDBJ whole genome shotgun (WGS) entry which is preliminary data.</text>
</comment>
<keyword evidence="3" id="KW-1185">Reference proteome</keyword>
<feature type="region of interest" description="Disordered" evidence="1">
    <location>
        <begin position="43"/>
        <end position="140"/>
    </location>
</feature>
<feature type="compositionally biased region" description="Low complexity" evidence="1">
    <location>
        <begin position="68"/>
        <end position="77"/>
    </location>
</feature>
<sequence length="231" mass="22383">MYNSNVILFKERNNFKGSGEYIRSPARAQKKKNEPAIAAALTAAENLIPETPLSAGPSASDGDRDGEASSAAGPSEARLPGAGGDDTSASGEDEGVSVTAGDEAGLVEAAGEEDSGDEAGEEDLGDEAGEEDLGEEACPGAGAEADVFGEAADGMGAVEALGVAALVGEEALGAAAVAGEEALGVAALAGEEAFGAAAPLEEVVGAGVWAGEGAAETAPATARATNATTMS</sequence>
<protein>
    <submittedName>
        <fullName evidence="2">Uncharacterized protein</fullName>
    </submittedName>
</protein>
<evidence type="ECO:0000313" key="3">
    <source>
        <dbReference type="Proteomes" id="UP001345219"/>
    </source>
</evidence>
<feature type="compositionally biased region" description="Acidic residues" evidence="1">
    <location>
        <begin position="110"/>
        <end position="135"/>
    </location>
</feature>
<organism evidence="2 3">
    <name type="scientific">Trapa incisa</name>
    <dbReference type="NCBI Taxonomy" id="236973"/>
    <lineage>
        <taxon>Eukaryota</taxon>
        <taxon>Viridiplantae</taxon>
        <taxon>Streptophyta</taxon>
        <taxon>Embryophyta</taxon>
        <taxon>Tracheophyta</taxon>
        <taxon>Spermatophyta</taxon>
        <taxon>Magnoliopsida</taxon>
        <taxon>eudicotyledons</taxon>
        <taxon>Gunneridae</taxon>
        <taxon>Pentapetalae</taxon>
        <taxon>rosids</taxon>
        <taxon>malvids</taxon>
        <taxon>Myrtales</taxon>
        <taxon>Lythraceae</taxon>
        <taxon>Trapa</taxon>
    </lineage>
</organism>
<evidence type="ECO:0000313" key="2">
    <source>
        <dbReference type="EMBL" id="KAK4768446.1"/>
    </source>
</evidence>